<dbReference type="PANTHER" id="PTHR46025">
    <property type="entry name" value="XYLOSYLTRANSFERASE OXT"/>
    <property type="match status" value="1"/>
</dbReference>
<keyword evidence="6" id="KW-0479">Metal-binding</keyword>
<name>A0A7J5QII0_9BACE</name>
<dbReference type="InterPro" id="IPR043538">
    <property type="entry name" value="XYLT"/>
</dbReference>
<evidence type="ECO:0000256" key="10">
    <source>
        <dbReference type="ARBA" id="ARBA00023034"/>
    </source>
</evidence>
<dbReference type="InterPro" id="IPR003406">
    <property type="entry name" value="Glyco_trans_14"/>
</dbReference>
<dbReference type="Pfam" id="PF02485">
    <property type="entry name" value="Branch"/>
    <property type="match status" value="1"/>
</dbReference>
<dbReference type="GO" id="GO:0046872">
    <property type="term" value="F:metal ion binding"/>
    <property type="evidence" value="ECO:0007669"/>
    <property type="project" value="UniProtKB-KW"/>
</dbReference>
<dbReference type="GO" id="GO:0030158">
    <property type="term" value="F:protein xylosyltransferase activity"/>
    <property type="evidence" value="ECO:0007669"/>
    <property type="project" value="InterPro"/>
</dbReference>
<evidence type="ECO:0000256" key="7">
    <source>
        <dbReference type="ARBA" id="ARBA00022824"/>
    </source>
</evidence>
<keyword evidence="7" id="KW-0256">Endoplasmic reticulum</keyword>
<dbReference type="PANTHER" id="PTHR46025:SF3">
    <property type="entry name" value="XYLOSYLTRANSFERASE OXT"/>
    <property type="match status" value="1"/>
</dbReference>
<gene>
    <name evidence="15" type="ORF">GAZ26_27405</name>
</gene>
<accession>A0A7J5QII0</accession>
<evidence type="ECO:0000256" key="1">
    <source>
        <dbReference type="ARBA" id="ARBA00004323"/>
    </source>
</evidence>
<keyword evidence="5" id="KW-0812">Transmembrane</keyword>
<proteinExistence type="predicted"/>
<protein>
    <recommendedName>
        <fullName evidence="14">Peptide O-xylosyltransferase</fullName>
    </recommendedName>
</protein>
<dbReference type="GO" id="GO:0015012">
    <property type="term" value="P:heparan sulfate proteoglycan biosynthetic process"/>
    <property type="evidence" value="ECO:0007669"/>
    <property type="project" value="TreeGrafter"/>
</dbReference>
<dbReference type="GO" id="GO:0050650">
    <property type="term" value="P:chondroitin sulfate proteoglycan biosynthetic process"/>
    <property type="evidence" value="ECO:0007669"/>
    <property type="project" value="TreeGrafter"/>
</dbReference>
<keyword evidence="8" id="KW-0735">Signal-anchor</keyword>
<dbReference type="RefSeq" id="WP_151940562.1">
    <property type="nucleotide sequence ID" value="NZ_WDCG01000080.1"/>
</dbReference>
<evidence type="ECO:0000313" key="15">
    <source>
        <dbReference type="EMBL" id="KAB6415237.1"/>
    </source>
</evidence>
<evidence type="ECO:0000256" key="5">
    <source>
        <dbReference type="ARBA" id="ARBA00022692"/>
    </source>
</evidence>
<dbReference type="GO" id="GO:0016020">
    <property type="term" value="C:membrane"/>
    <property type="evidence" value="ECO:0007669"/>
    <property type="project" value="InterPro"/>
</dbReference>
<evidence type="ECO:0000313" key="16">
    <source>
        <dbReference type="Proteomes" id="UP000471447"/>
    </source>
</evidence>
<dbReference type="EMBL" id="WDCG01000080">
    <property type="protein sequence ID" value="KAB6415237.1"/>
    <property type="molecule type" value="Genomic_DNA"/>
</dbReference>
<evidence type="ECO:0000256" key="8">
    <source>
        <dbReference type="ARBA" id="ARBA00022968"/>
    </source>
</evidence>
<comment type="caution">
    <text evidence="15">The sequence shown here is derived from an EMBL/GenBank/DDBJ whole genome shotgun (WGS) entry which is preliminary data.</text>
</comment>
<keyword evidence="12" id="KW-1015">Disulfide bond</keyword>
<keyword evidence="9" id="KW-1133">Transmembrane helix</keyword>
<dbReference type="AlphaFoldDB" id="A0A7J5QII0"/>
<evidence type="ECO:0000256" key="11">
    <source>
        <dbReference type="ARBA" id="ARBA00023136"/>
    </source>
</evidence>
<keyword evidence="3 15" id="KW-0328">Glycosyltransferase</keyword>
<evidence type="ECO:0000256" key="2">
    <source>
        <dbReference type="ARBA" id="ARBA00004648"/>
    </source>
</evidence>
<evidence type="ECO:0000256" key="4">
    <source>
        <dbReference type="ARBA" id="ARBA00022679"/>
    </source>
</evidence>
<keyword evidence="11" id="KW-0472">Membrane</keyword>
<evidence type="ECO:0000256" key="12">
    <source>
        <dbReference type="ARBA" id="ARBA00023157"/>
    </source>
</evidence>
<feature type="non-terminal residue" evidence="15">
    <location>
        <position position="1"/>
    </location>
</feature>
<evidence type="ECO:0000256" key="6">
    <source>
        <dbReference type="ARBA" id="ARBA00022723"/>
    </source>
</evidence>
<reference evidence="15 16" key="1">
    <citation type="journal article" date="2019" name="Nat. Med.">
        <title>A library of human gut bacterial isolates paired with longitudinal multiomics data enables mechanistic microbiome research.</title>
        <authorList>
            <person name="Poyet M."/>
            <person name="Groussin M."/>
            <person name="Gibbons S.M."/>
            <person name="Avila-Pacheco J."/>
            <person name="Jiang X."/>
            <person name="Kearney S.M."/>
            <person name="Perrotta A.R."/>
            <person name="Berdy B."/>
            <person name="Zhao S."/>
            <person name="Lieberman T.D."/>
            <person name="Swanson P.K."/>
            <person name="Smith M."/>
            <person name="Roesemann S."/>
            <person name="Alexander J.E."/>
            <person name="Rich S.A."/>
            <person name="Livny J."/>
            <person name="Vlamakis H."/>
            <person name="Clish C."/>
            <person name="Bullock K."/>
            <person name="Deik A."/>
            <person name="Scott J."/>
            <person name="Pierce K.A."/>
            <person name="Xavier R.J."/>
            <person name="Alm E.J."/>
        </authorList>
    </citation>
    <scope>NUCLEOTIDE SEQUENCE [LARGE SCALE GENOMIC DNA]</scope>
    <source>
        <strain evidence="15 16">BIOML-A7</strain>
    </source>
</reference>
<comment type="subcellular location">
    <subcellularLocation>
        <location evidence="2">Endoplasmic reticulum membrane</location>
        <topology evidence="2">Single-pass type II membrane protein</topology>
    </subcellularLocation>
    <subcellularLocation>
        <location evidence="1">Golgi apparatus membrane</location>
        <topology evidence="1">Single-pass type II membrane protein</topology>
    </subcellularLocation>
</comment>
<evidence type="ECO:0000256" key="13">
    <source>
        <dbReference type="ARBA" id="ARBA00023180"/>
    </source>
</evidence>
<evidence type="ECO:0000256" key="9">
    <source>
        <dbReference type="ARBA" id="ARBA00022989"/>
    </source>
</evidence>
<evidence type="ECO:0000256" key="14">
    <source>
        <dbReference type="ARBA" id="ARBA00042865"/>
    </source>
</evidence>
<evidence type="ECO:0000256" key="3">
    <source>
        <dbReference type="ARBA" id="ARBA00022676"/>
    </source>
</evidence>
<keyword evidence="4 15" id="KW-0808">Transferase</keyword>
<sequence length="211" mass="25355">PYAYYHLLSGTDLPIKSQDYIHAFFQQNAGKEFVGFWQDAAHQRDLERKVFRYYFFTKRLKDKEHLLHGITALIRNLILAVQKISHYRRKQTFEFKKGGNWISITENAVKYLLQYKEIVLNRMKYTLCADEIFIQTILWNSPFRERMHCTNNANTGSMREIDWEHGSPYIWQDHDYQTLINSNKIFARKFNSNQMGVVYKIQKLYLKQVPK</sequence>
<dbReference type="Proteomes" id="UP000471447">
    <property type="component" value="Unassembled WGS sequence"/>
</dbReference>
<organism evidence="15 16">
    <name type="scientific">Bacteroides xylanisolvens</name>
    <dbReference type="NCBI Taxonomy" id="371601"/>
    <lineage>
        <taxon>Bacteria</taxon>
        <taxon>Pseudomonadati</taxon>
        <taxon>Bacteroidota</taxon>
        <taxon>Bacteroidia</taxon>
        <taxon>Bacteroidales</taxon>
        <taxon>Bacteroidaceae</taxon>
        <taxon>Bacteroides</taxon>
    </lineage>
</organism>
<keyword evidence="10" id="KW-0333">Golgi apparatus</keyword>
<keyword evidence="13" id="KW-0325">Glycoprotein</keyword>